<organism evidence="2 3">
    <name type="scientific">Novosphingobium silvae</name>
    <dbReference type="NCBI Taxonomy" id="2692619"/>
    <lineage>
        <taxon>Bacteria</taxon>
        <taxon>Pseudomonadati</taxon>
        <taxon>Pseudomonadota</taxon>
        <taxon>Alphaproteobacteria</taxon>
        <taxon>Sphingomonadales</taxon>
        <taxon>Sphingomonadaceae</taxon>
        <taxon>Novosphingobium</taxon>
    </lineage>
</organism>
<accession>A0A7X4GJA7</accession>
<comment type="caution">
    <text evidence="2">The sequence shown here is derived from an EMBL/GenBank/DDBJ whole genome shotgun (WGS) entry which is preliminary data.</text>
</comment>
<name>A0A7X4GJA7_9SPHN</name>
<evidence type="ECO:0000256" key="1">
    <source>
        <dbReference type="SAM" id="Phobius"/>
    </source>
</evidence>
<reference evidence="2 3" key="1">
    <citation type="submission" date="2019-12" db="EMBL/GenBank/DDBJ databases">
        <authorList>
            <person name="Feng G."/>
            <person name="Zhu H."/>
        </authorList>
    </citation>
    <scope>NUCLEOTIDE SEQUENCE [LARGE SCALE GENOMIC DNA]</scope>
    <source>
        <strain evidence="2 3">FGD1</strain>
    </source>
</reference>
<gene>
    <name evidence="2" type="ORF">GR702_12935</name>
</gene>
<proteinExistence type="predicted"/>
<dbReference type="RefSeq" id="WP_160986309.1">
    <property type="nucleotide sequence ID" value="NZ_WVTD01000009.1"/>
</dbReference>
<dbReference type="GO" id="GO:0016740">
    <property type="term" value="F:transferase activity"/>
    <property type="evidence" value="ECO:0007669"/>
    <property type="project" value="UniProtKB-KW"/>
</dbReference>
<feature type="transmembrane region" description="Helical" evidence="1">
    <location>
        <begin position="115"/>
        <end position="142"/>
    </location>
</feature>
<keyword evidence="3" id="KW-1185">Reference proteome</keyword>
<feature type="transmembrane region" description="Helical" evidence="1">
    <location>
        <begin position="238"/>
        <end position="262"/>
    </location>
</feature>
<dbReference type="AlphaFoldDB" id="A0A7X4GJA7"/>
<keyword evidence="2" id="KW-0808">Transferase</keyword>
<feature type="transmembrane region" description="Helical" evidence="1">
    <location>
        <begin position="71"/>
        <end position="94"/>
    </location>
</feature>
<feature type="transmembrane region" description="Helical" evidence="1">
    <location>
        <begin position="204"/>
        <end position="226"/>
    </location>
</feature>
<dbReference type="Proteomes" id="UP000465810">
    <property type="component" value="Unassembled WGS sequence"/>
</dbReference>
<evidence type="ECO:0000313" key="2">
    <source>
        <dbReference type="EMBL" id="MYL98669.1"/>
    </source>
</evidence>
<protein>
    <submittedName>
        <fullName evidence="2">Lipoyltransferase</fullName>
    </submittedName>
</protein>
<feature type="transmembrane region" description="Helical" evidence="1">
    <location>
        <begin position="148"/>
        <end position="168"/>
    </location>
</feature>
<keyword evidence="1" id="KW-0812">Transmembrane</keyword>
<evidence type="ECO:0000313" key="3">
    <source>
        <dbReference type="Proteomes" id="UP000465810"/>
    </source>
</evidence>
<feature type="transmembrane region" description="Helical" evidence="1">
    <location>
        <begin position="21"/>
        <end position="42"/>
    </location>
</feature>
<dbReference type="EMBL" id="WVTD01000009">
    <property type="protein sequence ID" value="MYL98669.1"/>
    <property type="molecule type" value="Genomic_DNA"/>
</dbReference>
<keyword evidence="1" id="KW-1133">Transmembrane helix</keyword>
<sequence>MKFDSNSAWTDATTAVRANREVLLALGGVFFLLPTLLSTVFLDGVQTRMLEAMSANKPQVLNALVADNMGLLLGFGLGGTVVQMIGYLAVTALISDRGRPTVGESISRGLRAVPTLLAVAIIAFLALTVGILALSLVVVGLFSLVGAASAGGVLAVVLVMCAGTYASVKFSLVVPVIVNEGVANPIAAMARSWKLTRRNSLRLFGFYTLLTLAYFAIALVATFILVGPAMLVLGKGQAAVLVMGVVTGAIGAVASVILAAVLSQTHRQLAGPSSAAMADLFE</sequence>
<keyword evidence="1" id="KW-0472">Membrane</keyword>